<dbReference type="HOGENOM" id="CLU_025560_0_0_6"/>
<keyword evidence="3" id="KW-1185">Reference proteome</keyword>
<dbReference type="GO" id="GO:0008374">
    <property type="term" value="F:O-acyltransferase activity"/>
    <property type="evidence" value="ECO:0007669"/>
    <property type="project" value="InterPro"/>
</dbReference>
<dbReference type="EMBL" id="APRZ01000019">
    <property type="protein sequence ID" value="ENX33068.1"/>
    <property type="molecule type" value="Genomic_DNA"/>
</dbReference>
<dbReference type="GO" id="GO:0006629">
    <property type="term" value="P:lipid metabolic process"/>
    <property type="evidence" value="ECO:0007669"/>
    <property type="project" value="InterPro"/>
</dbReference>
<organism evidence="2 3">
    <name type="scientific">Acinetobacter colistiniresistens</name>
    <dbReference type="NCBI Taxonomy" id="280145"/>
    <lineage>
        <taxon>Bacteria</taxon>
        <taxon>Pseudomonadati</taxon>
        <taxon>Pseudomonadota</taxon>
        <taxon>Gammaproteobacteria</taxon>
        <taxon>Moraxellales</taxon>
        <taxon>Moraxellaceae</taxon>
        <taxon>Acinetobacter</taxon>
    </lineage>
</organism>
<sequence>MGFEHQPYNTEDNAKFVSQTTPTKTETLCKVTLPAKYVVPIIFIPGIMGSNLKNKGDGQHVWYPPNGTREGLSAASAGEQRDARTRQIELNPETTIVGQDGYIDEDAIEDIDHFDRAKAIRRGWGSVWWEGYSKILIYLERYLNHELVKQKTTTKDLNDPDHFAGTKEWKKIVATGSKSFLGMGSSDESKLEDIKEDWGPIHQEIELLTKELHGKLANYSFPVFAIGYNWLQSNDDSAKYVAHMMQNYVKAQIKKEFPKQEFKKFIIVTHSMGGLVTRALIQESSVKDDILGVMHGVMPASGAPTVYQRICRGWEGGEVVDGWIAKIKANKSAQVFGATSERLMPVLANSPGALQLLPFGNFLQHKAQDGSQTKTWLTLRARNRSGEIVTARLPKDDPYSDIYTRTDTWWSMINEGFIDPAGILEAQLDQESGIGIVDFYLRNVKKVQDFHTKIADSYHPNTYAHYGRDEKHLAYNEVLWSTEQVLPIDTEDDLIEYRGYAKHGAEQAETPEETAGTSPPPTEEEIARTVTLEPIVVTAQKHDGFKQLFDQDSFRTIEDTEGNIVTFNIRILPTSTGDGTVCSESGADVEKRGLKQVFVMRGLDHAASYDDKNVHRSTIFSIAKIMEQLC</sequence>
<evidence type="ECO:0000256" key="1">
    <source>
        <dbReference type="SAM" id="MobiDB-lite"/>
    </source>
</evidence>
<dbReference type="AlphaFoldDB" id="N9PI27"/>
<dbReference type="InterPro" id="IPR029058">
    <property type="entry name" value="AB_hydrolase_fold"/>
</dbReference>
<proteinExistence type="predicted"/>
<evidence type="ECO:0000313" key="2">
    <source>
        <dbReference type="EMBL" id="ENX33068.1"/>
    </source>
</evidence>
<accession>N9PI27</accession>
<protein>
    <submittedName>
        <fullName evidence="2">Uncharacterized protein</fullName>
    </submittedName>
</protein>
<name>N9PI27_9GAMM</name>
<dbReference type="OrthoDB" id="9814331at2"/>
<comment type="caution">
    <text evidence="2">The sequence shown here is derived from an EMBL/GenBank/DDBJ whole genome shotgun (WGS) entry which is preliminary data.</text>
</comment>
<dbReference type="RefSeq" id="WP_005275642.1">
    <property type="nucleotide sequence ID" value="NZ_KB850195.1"/>
</dbReference>
<gene>
    <name evidence="2" type="ORF">F889_03000</name>
</gene>
<dbReference type="PATRIC" id="fig|1217695.3.peg.2929"/>
<dbReference type="Proteomes" id="UP000013009">
    <property type="component" value="Unassembled WGS sequence"/>
</dbReference>
<feature type="region of interest" description="Disordered" evidence="1">
    <location>
        <begin position="503"/>
        <end position="522"/>
    </location>
</feature>
<reference evidence="2 3" key="1">
    <citation type="submission" date="2013-02" db="EMBL/GenBank/DDBJ databases">
        <title>The Genome Sequence of Acinetobacter sp. NIPH 1859.</title>
        <authorList>
            <consortium name="The Broad Institute Genome Sequencing Platform"/>
            <consortium name="The Broad Institute Genome Sequencing Center for Infectious Disease"/>
            <person name="Cerqueira G."/>
            <person name="Feldgarden M."/>
            <person name="Courvalin P."/>
            <person name="Perichon B."/>
            <person name="Grillot-Courvalin C."/>
            <person name="Clermont D."/>
            <person name="Rocha E."/>
            <person name="Yoon E.-J."/>
            <person name="Nemec A."/>
            <person name="Walker B."/>
            <person name="Young S.K."/>
            <person name="Zeng Q."/>
            <person name="Gargeya S."/>
            <person name="Fitzgerald M."/>
            <person name="Haas B."/>
            <person name="Abouelleil A."/>
            <person name="Alvarado L."/>
            <person name="Arachchi H.M."/>
            <person name="Berlin A.M."/>
            <person name="Chapman S.B."/>
            <person name="Dewar J."/>
            <person name="Goldberg J."/>
            <person name="Griggs A."/>
            <person name="Gujja S."/>
            <person name="Hansen M."/>
            <person name="Howarth C."/>
            <person name="Imamovic A."/>
            <person name="Larimer J."/>
            <person name="McCowan C."/>
            <person name="Murphy C."/>
            <person name="Neiman D."/>
            <person name="Pearson M."/>
            <person name="Priest M."/>
            <person name="Roberts A."/>
            <person name="Saif S."/>
            <person name="Shea T."/>
            <person name="Sisk P."/>
            <person name="Sykes S."/>
            <person name="Wortman J."/>
            <person name="Nusbaum C."/>
            <person name="Birren B."/>
        </authorList>
    </citation>
    <scope>NUCLEOTIDE SEQUENCE [LARGE SCALE GENOMIC DNA]</scope>
    <source>
        <strain evidence="2 3">NIPH 1859</strain>
    </source>
</reference>
<dbReference type="InterPro" id="IPR003386">
    <property type="entry name" value="LACT/PDAT_acylTrfase"/>
</dbReference>
<dbReference type="Pfam" id="PF02450">
    <property type="entry name" value="LCAT"/>
    <property type="match status" value="1"/>
</dbReference>
<dbReference type="Gene3D" id="3.40.50.1820">
    <property type="entry name" value="alpha/beta hydrolase"/>
    <property type="match status" value="1"/>
</dbReference>
<dbReference type="SUPFAM" id="SSF53474">
    <property type="entry name" value="alpha/beta-Hydrolases"/>
    <property type="match status" value="1"/>
</dbReference>
<evidence type="ECO:0000313" key="3">
    <source>
        <dbReference type="Proteomes" id="UP000013009"/>
    </source>
</evidence>